<reference evidence="2" key="1">
    <citation type="submission" date="2020-01" db="EMBL/GenBank/DDBJ databases">
        <authorList>
            <person name="Meier V. D."/>
            <person name="Meier V D."/>
        </authorList>
    </citation>
    <scope>NUCLEOTIDE SEQUENCE</scope>
    <source>
        <strain evidence="2">HLG_WM_MAG_05</strain>
    </source>
</reference>
<dbReference type="AlphaFoldDB" id="A0A6S6SZ06"/>
<accession>A0A6S6SZ06</accession>
<organism evidence="2">
    <name type="scientific">uncultured Sulfurovum sp</name>
    <dbReference type="NCBI Taxonomy" id="269237"/>
    <lineage>
        <taxon>Bacteria</taxon>
        <taxon>Pseudomonadati</taxon>
        <taxon>Campylobacterota</taxon>
        <taxon>Epsilonproteobacteria</taxon>
        <taxon>Campylobacterales</taxon>
        <taxon>Sulfurovaceae</taxon>
        <taxon>Sulfurovum</taxon>
        <taxon>environmental samples</taxon>
    </lineage>
</organism>
<evidence type="ECO:0008006" key="3">
    <source>
        <dbReference type="Google" id="ProtNLM"/>
    </source>
</evidence>
<dbReference type="Pfam" id="PF07394">
    <property type="entry name" value="DUF1501"/>
    <property type="match status" value="1"/>
</dbReference>
<feature type="chain" id="PRO_5028170783" description="DUF1501 domain-containing protein" evidence="1">
    <location>
        <begin position="26"/>
        <end position="447"/>
    </location>
</feature>
<sequence>MKRRVFLKGLSLVAMAALFPSLANASTPIDLSTVEFDSTVYNNNDAQTIMIYLYGGSSELGANLTNIDEVQEKSQNKYNLASLTKTTNNFWSQAGGEAMERMLANGDMNVFRTCYRQDNQSRSHGICTSENQRGLLNIEDPSYGAGIFSTLGKVLANSGSINSETILPFLTMEGESGLFSTGPFDLDAYLRPAAFNESLSNPYSRTLAYHMYNTDEWAQDPRPTETAVSEEMDVLAADMNQHTSIQNSFNKRATLDAFMKEQNERVVPDGITYPNTTFGNRLKAAVNVLTGNPETKVISVGGGGLGGWDDHSNAITAYGNRMSDLMNSIEVALAHFAAEGKDNINIMVFSEFGRNVNLNDSEGWDHGNNQNVFIFGGKKYLNSVGVVGETELQPVQSNNRLYTQPKEDSYTFEPYAVAATIYKMYGIKNPEVLTKGYGAIEAGLFKS</sequence>
<keyword evidence="1" id="KW-0732">Signal</keyword>
<protein>
    <recommendedName>
        <fullName evidence="3">DUF1501 domain-containing protein</fullName>
    </recommendedName>
</protein>
<dbReference type="InterPro" id="IPR010869">
    <property type="entry name" value="DUF1501"/>
</dbReference>
<evidence type="ECO:0000313" key="2">
    <source>
        <dbReference type="EMBL" id="CAA6811324.1"/>
    </source>
</evidence>
<feature type="signal peptide" evidence="1">
    <location>
        <begin position="1"/>
        <end position="25"/>
    </location>
</feature>
<gene>
    <name evidence="2" type="ORF">HELGO_WM4020</name>
</gene>
<evidence type="ECO:0000256" key="1">
    <source>
        <dbReference type="SAM" id="SignalP"/>
    </source>
</evidence>
<dbReference type="EMBL" id="CACVAU010000038">
    <property type="protein sequence ID" value="CAA6811324.1"/>
    <property type="molecule type" value="Genomic_DNA"/>
</dbReference>
<proteinExistence type="predicted"/>
<name>A0A6S6SZ06_9BACT</name>